<proteinExistence type="predicted"/>
<organism evidence="1 2">
    <name type="scientific">Laccaria amethystina LaAM-08-1</name>
    <dbReference type="NCBI Taxonomy" id="1095629"/>
    <lineage>
        <taxon>Eukaryota</taxon>
        <taxon>Fungi</taxon>
        <taxon>Dikarya</taxon>
        <taxon>Basidiomycota</taxon>
        <taxon>Agaricomycotina</taxon>
        <taxon>Agaricomycetes</taxon>
        <taxon>Agaricomycetidae</taxon>
        <taxon>Agaricales</taxon>
        <taxon>Agaricineae</taxon>
        <taxon>Hydnangiaceae</taxon>
        <taxon>Laccaria</taxon>
    </lineage>
</organism>
<reference evidence="1 2" key="1">
    <citation type="submission" date="2014-04" db="EMBL/GenBank/DDBJ databases">
        <authorList>
            <consortium name="DOE Joint Genome Institute"/>
            <person name="Kuo A."/>
            <person name="Kohler A."/>
            <person name="Nagy L.G."/>
            <person name="Floudas D."/>
            <person name="Copeland A."/>
            <person name="Barry K.W."/>
            <person name="Cichocki N."/>
            <person name="Veneault-Fourrey C."/>
            <person name="LaButti K."/>
            <person name="Lindquist E.A."/>
            <person name="Lipzen A."/>
            <person name="Lundell T."/>
            <person name="Morin E."/>
            <person name="Murat C."/>
            <person name="Sun H."/>
            <person name="Tunlid A."/>
            <person name="Henrissat B."/>
            <person name="Grigoriev I.V."/>
            <person name="Hibbett D.S."/>
            <person name="Martin F."/>
            <person name="Nordberg H.P."/>
            <person name="Cantor M.N."/>
            <person name="Hua S.X."/>
        </authorList>
    </citation>
    <scope>NUCLEOTIDE SEQUENCE [LARGE SCALE GENOMIC DNA]</scope>
    <source>
        <strain evidence="1 2">LaAM-08-1</strain>
    </source>
</reference>
<dbReference type="AlphaFoldDB" id="A0A0C9XIX5"/>
<evidence type="ECO:0000313" key="1">
    <source>
        <dbReference type="EMBL" id="KIK04976.1"/>
    </source>
</evidence>
<name>A0A0C9XIX5_9AGAR</name>
<keyword evidence="2" id="KW-1185">Reference proteome</keyword>
<reference evidence="2" key="2">
    <citation type="submission" date="2015-01" db="EMBL/GenBank/DDBJ databases">
        <title>Evolutionary Origins and Diversification of the Mycorrhizal Mutualists.</title>
        <authorList>
            <consortium name="DOE Joint Genome Institute"/>
            <consortium name="Mycorrhizal Genomics Consortium"/>
            <person name="Kohler A."/>
            <person name="Kuo A."/>
            <person name="Nagy L.G."/>
            <person name="Floudas D."/>
            <person name="Copeland A."/>
            <person name="Barry K.W."/>
            <person name="Cichocki N."/>
            <person name="Veneault-Fourrey C."/>
            <person name="LaButti K."/>
            <person name="Lindquist E.A."/>
            <person name="Lipzen A."/>
            <person name="Lundell T."/>
            <person name="Morin E."/>
            <person name="Murat C."/>
            <person name="Riley R."/>
            <person name="Ohm R."/>
            <person name="Sun H."/>
            <person name="Tunlid A."/>
            <person name="Henrissat B."/>
            <person name="Grigoriev I.V."/>
            <person name="Hibbett D.S."/>
            <person name="Martin F."/>
        </authorList>
    </citation>
    <scope>NUCLEOTIDE SEQUENCE [LARGE SCALE GENOMIC DNA]</scope>
    <source>
        <strain evidence="2">LaAM-08-1</strain>
    </source>
</reference>
<protein>
    <submittedName>
        <fullName evidence="1">Uncharacterized protein</fullName>
    </submittedName>
</protein>
<gene>
    <name evidence="1" type="ORF">K443DRAFT_675451</name>
</gene>
<dbReference type="HOGENOM" id="CLU_1949161_0_0_1"/>
<accession>A0A0C9XIX5</accession>
<dbReference type="EMBL" id="KN838564">
    <property type="protein sequence ID" value="KIK04976.1"/>
    <property type="molecule type" value="Genomic_DNA"/>
</dbReference>
<sequence>MAIGSPGELDIIPHTFPAILICHECGKYWVHACCHQEITMEVAAYDQPDYCREWVSMDSCHFQREDRFFVSLPRVAMPSDSIMMATPLNLRITVLLLPDHQNLNIIGAMDYLNNHSQAYLSKLPTLLAS</sequence>
<evidence type="ECO:0000313" key="2">
    <source>
        <dbReference type="Proteomes" id="UP000054477"/>
    </source>
</evidence>
<dbReference type="Proteomes" id="UP000054477">
    <property type="component" value="Unassembled WGS sequence"/>
</dbReference>
<dbReference type="OrthoDB" id="543156at2759"/>